<dbReference type="Pfam" id="PF00069">
    <property type="entry name" value="Pkinase"/>
    <property type="match status" value="1"/>
</dbReference>
<dbReference type="InterPro" id="IPR004172">
    <property type="entry name" value="L27_dom"/>
</dbReference>
<dbReference type="Gene3D" id="2.30.30.40">
    <property type="entry name" value="SH3 Domains"/>
    <property type="match status" value="1"/>
</dbReference>
<name>A0A7R8X719_9CRUS</name>
<protein>
    <recommendedName>
        <fullName evidence="10">Peripheral plasma membrane protein CASK</fullName>
    </recommendedName>
</protein>
<dbReference type="InterPro" id="IPR036034">
    <property type="entry name" value="PDZ_sf"/>
</dbReference>
<dbReference type="InterPro" id="IPR036892">
    <property type="entry name" value="L27_dom_sf"/>
</dbReference>
<accession>A0A7R8X719</accession>
<dbReference type="AlphaFoldDB" id="A0A7R8X719"/>
<keyword evidence="2 3" id="KW-0728">SH3 domain</keyword>
<dbReference type="SUPFAM" id="SSF50044">
    <property type="entry name" value="SH3-domain"/>
    <property type="match status" value="1"/>
</dbReference>
<dbReference type="SMART" id="SM00326">
    <property type="entry name" value="SH3"/>
    <property type="match status" value="1"/>
</dbReference>
<dbReference type="Gene3D" id="1.10.287.650">
    <property type="entry name" value="L27 domain"/>
    <property type="match status" value="2"/>
</dbReference>
<dbReference type="EMBL" id="LR899587">
    <property type="protein sequence ID" value="CAD7240874.1"/>
    <property type="molecule type" value="Genomic_DNA"/>
</dbReference>
<evidence type="ECO:0000256" key="1">
    <source>
        <dbReference type="ARBA" id="ARBA00007014"/>
    </source>
</evidence>
<dbReference type="Gene3D" id="1.10.510.10">
    <property type="entry name" value="Transferase(Phosphotransferase) domain 1"/>
    <property type="match status" value="1"/>
</dbReference>
<sequence>MLKHPHIVELLETYSSDGLLYMVFEYIEGSDLCFEIVKRATAGFVYSEAVASHYLRQVLEALRYIHANNVVHRDLKPHCVLLSSKENSAPVKLGGFGVAIQLRPTELVSGGESSPECVEYRSNLSPLARHHFSCDYQGRIGTPHFMSPEVVQRLPYGPATDIWSAGILLYILLSGQLPFPGTRELLYEHISSGRILLQGPSWDPISDAAKDLVRQMIQVDSVERITAEEALNHRWIRERERCAPRIHLSETVDRMRAFNSRRKLKGAVLAAVSSPRWHQEIGLHPNAYFPDFSDDEATSIAVGTILDSLDAIPCLLESSATSLMNREAFLELLDDVQLRELLQLYDNIASRSVCAVRNPPCDGLLRLAEVVDDLQSLVYTNQASRDTQELLHILTRSPLQVPLASMRYFLFLFEWKLEWCIESLFFFNSFILQQALLHAHDVLAHEVYGDGALRVTPPPIMGSGTLSSNGEPGNPESIGPEHVTRVRLVQFQKNTDEPMGITLRIDEHGRCMVARIMHGGMIHRQATLHVDDEIREINGVPVAGKSVKTLQNMLREARGSITFKIVPSYRSAPPPCEIYVKAQFQYDPMEDDLIPCKQAGISFKIGDILQILSKDDTMWWQAKKEGGTTAGIVPSPQLQEWRLSSSSKESHKNQQVNCAFWARSKKRLTKDKSAAKQHGAYDPMDLLTYEEVVKLPAFPRKTLVLLGAHGVGRRHIKNTLIAMHPNRYAYPIPHTTRPRRRDEEDGRQYYFVSHDKMMTDIANNEYLEYGTHEDAMYGTKLETIREIVNNQGRMAILDVEPQALKILRTAEFAPYVVFIAAPQLTNVPDYDGSLARLLKESQALEANYAPFFDMTLVNNDIEATIASLERELERIHSVTQWIPVSWVY</sequence>
<evidence type="ECO:0000256" key="3">
    <source>
        <dbReference type="PROSITE-ProRule" id="PRU00192"/>
    </source>
</evidence>
<dbReference type="PROSITE" id="PS50106">
    <property type="entry name" value="PDZ"/>
    <property type="match status" value="1"/>
</dbReference>
<dbReference type="InterPro" id="IPR001452">
    <property type="entry name" value="SH3_domain"/>
</dbReference>
<dbReference type="GO" id="GO:0030054">
    <property type="term" value="C:cell junction"/>
    <property type="evidence" value="ECO:0007669"/>
    <property type="project" value="UniProtKB-ARBA"/>
</dbReference>
<dbReference type="Pfam" id="PF00595">
    <property type="entry name" value="PDZ"/>
    <property type="match status" value="1"/>
</dbReference>
<evidence type="ECO:0000259" key="4">
    <source>
        <dbReference type="PROSITE" id="PS50002"/>
    </source>
</evidence>
<dbReference type="PROSITE" id="PS00856">
    <property type="entry name" value="GUANYLATE_KINASE_1"/>
    <property type="match status" value="1"/>
</dbReference>
<dbReference type="Gene3D" id="3.40.50.300">
    <property type="entry name" value="P-loop containing nucleotide triphosphate hydrolases"/>
    <property type="match status" value="1"/>
</dbReference>
<dbReference type="FunFam" id="3.40.50.300:FF:000146">
    <property type="entry name" value="MAGUK p55 subfamily member 6 isoform X1"/>
    <property type="match status" value="1"/>
</dbReference>
<dbReference type="InterPro" id="IPR000719">
    <property type="entry name" value="Prot_kinase_dom"/>
</dbReference>
<evidence type="ECO:0008006" key="10">
    <source>
        <dbReference type="Google" id="ProtNLM"/>
    </source>
</evidence>
<dbReference type="Gene3D" id="6.10.140.620">
    <property type="match status" value="1"/>
</dbReference>
<evidence type="ECO:0000259" key="7">
    <source>
        <dbReference type="PROSITE" id="PS50106"/>
    </source>
</evidence>
<dbReference type="CDD" id="cd00071">
    <property type="entry name" value="GMPK"/>
    <property type="match status" value="1"/>
</dbReference>
<evidence type="ECO:0000259" key="6">
    <source>
        <dbReference type="PROSITE" id="PS50052"/>
    </source>
</evidence>
<evidence type="ECO:0000256" key="2">
    <source>
        <dbReference type="ARBA" id="ARBA00022443"/>
    </source>
</evidence>
<dbReference type="GO" id="GO:0005524">
    <property type="term" value="F:ATP binding"/>
    <property type="evidence" value="ECO:0007669"/>
    <property type="project" value="InterPro"/>
</dbReference>
<organism evidence="8">
    <name type="scientific">Darwinula stevensoni</name>
    <dbReference type="NCBI Taxonomy" id="69355"/>
    <lineage>
        <taxon>Eukaryota</taxon>
        <taxon>Metazoa</taxon>
        <taxon>Ecdysozoa</taxon>
        <taxon>Arthropoda</taxon>
        <taxon>Crustacea</taxon>
        <taxon>Oligostraca</taxon>
        <taxon>Ostracoda</taxon>
        <taxon>Podocopa</taxon>
        <taxon>Podocopida</taxon>
        <taxon>Darwinulocopina</taxon>
        <taxon>Darwinuloidea</taxon>
        <taxon>Darwinulidae</taxon>
        <taxon>Darwinula</taxon>
    </lineage>
</organism>
<dbReference type="InterPro" id="IPR050716">
    <property type="entry name" value="MAGUK"/>
</dbReference>
<dbReference type="EMBL" id="CAJPEV010000070">
    <property type="protein sequence ID" value="CAG0880051.1"/>
    <property type="molecule type" value="Genomic_DNA"/>
</dbReference>
<proteinExistence type="inferred from homology"/>
<gene>
    <name evidence="8" type="ORF">DSTB1V02_LOCUS877</name>
</gene>
<dbReference type="PROSITE" id="PS50002">
    <property type="entry name" value="SH3"/>
    <property type="match status" value="1"/>
</dbReference>
<dbReference type="SMART" id="SM00072">
    <property type="entry name" value="GuKc"/>
    <property type="match status" value="1"/>
</dbReference>
<dbReference type="InterPro" id="IPR020590">
    <property type="entry name" value="Guanylate_kinase_CS"/>
</dbReference>
<feature type="domain" description="SH3" evidence="4">
    <location>
        <begin position="575"/>
        <end position="643"/>
    </location>
</feature>
<evidence type="ECO:0000259" key="5">
    <source>
        <dbReference type="PROSITE" id="PS50011"/>
    </source>
</evidence>
<dbReference type="Gene3D" id="2.30.42.10">
    <property type="match status" value="1"/>
</dbReference>
<dbReference type="SMART" id="SM00569">
    <property type="entry name" value="L27"/>
    <property type="match status" value="2"/>
</dbReference>
<dbReference type="InterPro" id="IPR008145">
    <property type="entry name" value="GK/Ca_channel_bsu"/>
</dbReference>
<dbReference type="CDD" id="cd10831">
    <property type="entry name" value="PDZ_CASK-like"/>
    <property type="match status" value="1"/>
</dbReference>
<dbReference type="InterPro" id="IPR001478">
    <property type="entry name" value="PDZ"/>
</dbReference>
<dbReference type="PROSITE" id="PS50052">
    <property type="entry name" value="GUANYLATE_KINASE_2"/>
    <property type="match status" value="1"/>
</dbReference>
<dbReference type="PANTHER" id="PTHR23122">
    <property type="entry name" value="MEMBRANE-ASSOCIATED GUANYLATE KINASE MAGUK"/>
    <property type="match status" value="1"/>
</dbReference>
<dbReference type="SUPFAM" id="SSF56112">
    <property type="entry name" value="Protein kinase-like (PK-like)"/>
    <property type="match status" value="1"/>
</dbReference>
<dbReference type="SMART" id="SM00228">
    <property type="entry name" value="PDZ"/>
    <property type="match status" value="1"/>
</dbReference>
<dbReference type="GO" id="GO:0004672">
    <property type="term" value="F:protein kinase activity"/>
    <property type="evidence" value="ECO:0007669"/>
    <property type="project" value="InterPro"/>
</dbReference>
<dbReference type="SUPFAM" id="SSF50156">
    <property type="entry name" value="PDZ domain-like"/>
    <property type="match status" value="1"/>
</dbReference>
<evidence type="ECO:0000313" key="9">
    <source>
        <dbReference type="Proteomes" id="UP000677054"/>
    </source>
</evidence>
<dbReference type="InterPro" id="IPR011009">
    <property type="entry name" value="Kinase-like_dom_sf"/>
</dbReference>
<feature type="domain" description="Guanylate kinase-like" evidence="6">
    <location>
        <begin position="700"/>
        <end position="873"/>
    </location>
</feature>
<feature type="domain" description="PDZ" evidence="7">
    <location>
        <begin position="488"/>
        <end position="569"/>
    </location>
</feature>
<dbReference type="InterPro" id="IPR008144">
    <property type="entry name" value="Guanylate_kin-like_dom"/>
</dbReference>
<dbReference type="SUPFAM" id="SSF52540">
    <property type="entry name" value="P-loop containing nucleoside triphosphate hydrolases"/>
    <property type="match status" value="1"/>
</dbReference>
<dbReference type="InterPro" id="IPR027417">
    <property type="entry name" value="P-loop_NTPase"/>
</dbReference>
<dbReference type="FunFam" id="1.10.510.10:FF:001592">
    <property type="entry name" value="Peripheral plasma membrane protein CASK"/>
    <property type="match status" value="1"/>
</dbReference>
<evidence type="ECO:0000313" key="8">
    <source>
        <dbReference type="EMBL" id="CAD7240874.1"/>
    </source>
</evidence>
<dbReference type="PROSITE" id="PS50011">
    <property type="entry name" value="PROTEIN_KINASE_DOM"/>
    <property type="match status" value="1"/>
</dbReference>
<reference evidence="8" key="1">
    <citation type="submission" date="2020-11" db="EMBL/GenBank/DDBJ databases">
        <authorList>
            <person name="Tran Van P."/>
        </authorList>
    </citation>
    <scope>NUCLEOTIDE SEQUENCE</scope>
</reference>
<feature type="domain" description="Protein kinase" evidence="5">
    <location>
        <begin position="1"/>
        <end position="236"/>
    </location>
</feature>
<keyword evidence="9" id="KW-1185">Reference proteome</keyword>
<dbReference type="Proteomes" id="UP000677054">
    <property type="component" value="Unassembled WGS sequence"/>
</dbReference>
<dbReference type="GO" id="GO:0019098">
    <property type="term" value="P:reproductive behavior"/>
    <property type="evidence" value="ECO:0007669"/>
    <property type="project" value="UniProtKB-ARBA"/>
</dbReference>
<dbReference type="Pfam" id="PF00018">
    <property type="entry name" value="SH3_1"/>
    <property type="match status" value="1"/>
</dbReference>
<comment type="similarity">
    <text evidence="1">Belongs to the MAGUK family.</text>
</comment>
<dbReference type="InterPro" id="IPR036028">
    <property type="entry name" value="SH3-like_dom_sf"/>
</dbReference>
<dbReference type="Pfam" id="PF00625">
    <property type="entry name" value="Guanylate_kin"/>
    <property type="match status" value="1"/>
</dbReference>
<dbReference type="FunFam" id="2.30.42.10:FF:000016">
    <property type="entry name" value="peripheral plasma membrane protein CASK isoform X2"/>
    <property type="match status" value="1"/>
</dbReference>
<dbReference type="OrthoDB" id="336747at2759"/>
<dbReference type="SUPFAM" id="SSF101288">
    <property type="entry name" value="L27 domain"/>
    <property type="match status" value="1"/>
</dbReference>